<accession>A0A8K0MQI4</accession>
<organism evidence="1 2">
    <name type="scientific">Rhamnella rubrinervis</name>
    <dbReference type="NCBI Taxonomy" id="2594499"/>
    <lineage>
        <taxon>Eukaryota</taxon>
        <taxon>Viridiplantae</taxon>
        <taxon>Streptophyta</taxon>
        <taxon>Embryophyta</taxon>
        <taxon>Tracheophyta</taxon>
        <taxon>Spermatophyta</taxon>
        <taxon>Magnoliopsida</taxon>
        <taxon>eudicotyledons</taxon>
        <taxon>Gunneridae</taxon>
        <taxon>Pentapetalae</taxon>
        <taxon>rosids</taxon>
        <taxon>fabids</taxon>
        <taxon>Rosales</taxon>
        <taxon>Rhamnaceae</taxon>
        <taxon>rhamnoid group</taxon>
        <taxon>Rhamneae</taxon>
        <taxon>Rhamnella</taxon>
    </lineage>
</organism>
<keyword evidence="2" id="KW-1185">Reference proteome</keyword>
<comment type="caution">
    <text evidence="1">The sequence shown here is derived from an EMBL/GenBank/DDBJ whole genome shotgun (WGS) entry which is preliminary data.</text>
</comment>
<evidence type="ECO:0000313" key="1">
    <source>
        <dbReference type="EMBL" id="KAF3453920.1"/>
    </source>
</evidence>
<dbReference type="EMBL" id="VOIH02000002">
    <property type="protein sequence ID" value="KAF3453920.1"/>
    <property type="molecule type" value="Genomic_DNA"/>
</dbReference>
<evidence type="ECO:0000313" key="2">
    <source>
        <dbReference type="Proteomes" id="UP000796880"/>
    </source>
</evidence>
<dbReference type="AlphaFoldDB" id="A0A8K0MQI4"/>
<proteinExistence type="predicted"/>
<gene>
    <name evidence="1" type="ORF">FNV43_RR04361</name>
</gene>
<protein>
    <submittedName>
        <fullName evidence="1">Uncharacterized protein</fullName>
    </submittedName>
</protein>
<reference evidence="1" key="1">
    <citation type="submission" date="2020-03" db="EMBL/GenBank/DDBJ databases">
        <title>A high-quality chromosome-level genome assembly of a woody plant with both climbing and erect habits, Rhamnella rubrinervis.</title>
        <authorList>
            <person name="Lu Z."/>
            <person name="Yang Y."/>
            <person name="Zhu X."/>
            <person name="Sun Y."/>
        </authorList>
    </citation>
    <scope>NUCLEOTIDE SEQUENCE</scope>
    <source>
        <strain evidence="1">BYM</strain>
        <tissue evidence="1">Leaf</tissue>
    </source>
</reference>
<dbReference type="Proteomes" id="UP000796880">
    <property type="component" value="Unassembled WGS sequence"/>
</dbReference>
<sequence>MPRREYPYITEAPADQLGDDWHICRGIPYITRGTPTKLMPGTIGGGIPYITSDIHRRFRCLAIGEVSRKNYSGVQGILLISRSYPTRKLALKVI</sequence>
<name>A0A8K0MQI4_9ROSA</name>